<evidence type="ECO:0000313" key="3">
    <source>
        <dbReference type="Proteomes" id="UP000650081"/>
    </source>
</evidence>
<feature type="chain" id="PRO_5037931344" evidence="1">
    <location>
        <begin position="20"/>
        <end position="248"/>
    </location>
</feature>
<dbReference type="RefSeq" id="WP_187468609.1">
    <property type="nucleotide sequence ID" value="NZ_JACSIT010000153.1"/>
</dbReference>
<keyword evidence="1" id="KW-0732">Signal</keyword>
<comment type="caution">
    <text evidence="2">The sequence shown here is derived from an EMBL/GenBank/DDBJ whole genome shotgun (WGS) entry which is preliminary data.</text>
</comment>
<accession>A0A923PSC6</accession>
<proteinExistence type="predicted"/>
<dbReference type="EMBL" id="JACSIT010000153">
    <property type="protein sequence ID" value="MBC6996604.1"/>
    <property type="molecule type" value="Genomic_DNA"/>
</dbReference>
<sequence length="248" mass="28994">MKNLLLNLFFLLAILPLRGQSVSQTNAWYMYFGNHQLTDKLALHTEYQWRRSGLISEWQQSLLRVGLDVKVADKTTVTGGYGWIVSYPYGEQPIPLRFGEHRLFEQLALSGGAGRFGFHHRYRIEQRWLENVSLDAAGERVHEGYRFKNRARYRFLITYPLGKPKLQDHTFFLAAYDEIFLGFGNGIVKNILDQNRLYGALGYRFTKDLNVQLGYLNHRVIKADGERQENNHTLQTALTYNLDFRRKE</sequence>
<gene>
    <name evidence="2" type="ORF">H9S92_20700</name>
</gene>
<reference evidence="2" key="1">
    <citation type="submission" date="2020-08" db="EMBL/GenBank/DDBJ databases">
        <title>Lewinella bacteria from marine environments.</title>
        <authorList>
            <person name="Zhong Y."/>
        </authorList>
    </citation>
    <scope>NUCLEOTIDE SEQUENCE</scope>
    <source>
        <strain evidence="2">KCTC 42187</strain>
    </source>
</reference>
<protein>
    <submittedName>
        <fullName evidence="2">DUF2490 domain-containing protein</fullName>
    </submittedName>
</protein>
<keyword evidence="3" id="KW-1185">Reference proteome</keyword>
<dbReference type="Proteomes" id="UP000650081">
    <property type="component" value="Unassembled WGS sequence"/>
</dbReference>
<organism evidence="2 3">
    <name type="scientific">Neolewinella lacunae</name>
    <dbReference type="NCBI Taxonomy" id="1517758"/>
    <lineage>
        <taxon>Bacteria</taxon>
        <taxon>Pseudomonadati</taxon>
        <taxon>Bacteroidota</taxon>
        <taxon>Saprospiria</taxon>
        <taxon>Saprospirales</taxon>
        <taxon>Lewinellaceae</taxon>
        <taxon>Neolewinella</taxon>
    </lineage>
</organism>
<evidence type="ECO:0000256" key="1">
    <source>
        <dbReference type="SAM" id="SignalP"/>
    </source>
</evidence>
<dbReference type="InterPro" id="IPR019619">
    <property type="entry name" value="DUF2490"/>
</dbReference>
<evidence type="ECO:0000313" key="2">
    <source>
        <dbReference type="EMBL" id="MBC6996604.1"/>
    </source>
</evidence>
<dbReference type="Pfam" id="PF10677">
    <property type="entry name" value="DUF2490"/>
    <property type="match status" value="1"/>
</dbReference>
<name>A0A923PSC6_9BACT</name>
<feature type="signal peptide" evidence="1">
    <location>
        <begin position="1"/>
        <end position="19"/>
    </location>
</feature>
<dbReference type="AlphaFoldDB" id="A0A923PSC6"/>